<protein>
    <recommendedName>
        <fullName evidence="3">phosphoenolpyruvate--glycerone phosphotransferase</fullName>
        <ecNumber evidence="3">2.7.1.121</ecNumber>
    </recommendedName>
</protein>
<dbReference type="Pfam" id="PF03610">
    <property type="entry name" value="EIIA-man"/>
    <property type="match status" value="1"/>
</dbReference>
<dbReference type="GO" id="GO:0047324">
    <property type="term" value="F:phosphoenolpyruvate-glycerone phosphotransferase activity"/>
    <property type="evidence" value="ECO:0007669"/>
    <property type="project" value="UniProtKB-EC"/>
</dbReference>
<name>A0AAU8IDZ2_9BACL</name>
<dbReference type="GO" id="GO:0019563">
    <property type="term" value="P:glycerol catabolic process"/>
    <property type="evidence" value="ECO:0007669"/>
    <property type="project" value="InterPro"/>
</dbReference>
<evidence type="ECO:0000256" key="2">
    <source>
        <dbReference type="ARBA" id="ARBA00002788"/>
    </source>
</evidence>
<dbReference type="InterPro" id="IPR004701">
    <property type="entry name" value="PTS_EIIA_man-typ"/>
</dbReference>
<dbReference type="RefSeq" id="WP_165364247.1">
    <property type="nucleotide sequence ID" value="NZ_CP159510.1"/>
</dbReference>
<dbReference type="InterPro" id="IPR012844">
    <property type="entry name" value="DhaM_N"/>
</dbReference>
<gene>
    <name evidence="7" type="primary">dhaM</name>
    <name evidence="7" type="ORF">ABNN70_11270</name>
</gene>
<dbReference type="EC" id="2.7.1.121" evidence="3"/>
<dbReference type="InterPro" id="IPR039643">
    <property type="entry name" value="DhaM"/>
</dbReference>
<proteinExistence type="predicted"/>
<dbReference type="Gene3D" id="3.40.50.510">
    <property type="entry name" value="Phosphotransferase system, mannose-type IIA component"/>
    <property type="match status" value="1"/>
</dbReference>
<dbReference type="PROSITE" id="PS51096">
    <property type="entry name" value="PTS_EIIA_TYPE_4"/>
    <property type="match status" value="1"/>
</dbReference>
<comment type="function">
    <text evidence="2">Component of the dihydroxyacetone kinase complex, which is responsible for the phosphoenolpyruvate (PEP)-dependent phosphorylation of dihydroxyacetone. DhaM serves as the phosphoryl donor. Is phosphorylated by phosphoenolpyruvate in an EI- and HPr-dependent reaction, and a phosphorelay system on histidine residues finally leads to phosphoryl transfer to DhaL and dihydroxyacetone.</text>
</comment>
<evidence type="ECO:0000256" key="1">
    <source>
        <dbReference type="ARBA" id="ARBA00001113"/>
    </source>
</evidence>
<dbReference type="PANTHER" id="PTHR38594">
    <property type="entry name" value="PEP-DEPENDENT DIHYDROXYACETONE KINASE, PHOSPHORYL DONOR SUBUNIT DHAM"/>
    <property type="match status" value="1"/>
</dbReference>
<evidence type="ECO:0000256" key="5">
    <source>
        <dbReference type="ARBA" id="ARBA00046577"/>
    </source>
</evidence>
<dbReference type="GO" id="GO:0009401">
    <property type="term" value="P:phosphoenolpyruvate-dependent sugar phosphotransferase system"/>
    <property type="evidence" value="ECO:0007669"/>
    <property type="project" value="InterPro"/>
</dbReference>
<dbReference type="NCBIfam" id="TIGR02364">
    <property type="entry name" value="dha_pts"/>
    <property type="match status" value="1"/>
</dbReference>
<evidence type="ECO:0000256" key="3">
    <source>
        <dbReference type="ARBA" id="ARBA00012095"/>
    </source>
</evidence>
<reference evidence="7" key="1">
    <citation type="submission" date="2024-06" db="EMBL/GenBank/DDBJ databases">
        <authorList>
            <person name="Fan A."/>
            <person name="Zhang F.Y."/>
            <person name="Zhang L."/>
        </authorList>
    </citation>
    <scope>NUCLEOTIDE SEQUENCE</scope>
    <source>
        <strain evidence="7">Y61</strain>
    </source>
</reference>
<evidence type="ECO:0000259" key="6">
    <source>
        <dbReference type="PROSITE" id="PS51096"/>
    </source>
</evidence>
<dbReference type="SUPFAM" id="SSF53062">
    <property type="entry name" value="PTS system fructose IIA component-like"/>
    <property type="match status" value="1"/>
</dbReference>
<evidence type="ECO:0000256" key="4">
    <source>
        <dbReference type="ARBA" id="ARBA00022679"/>
    </source>
</evidence>
<comment type="catalytic activity">
    <reaction evidence="1">
        <text>dihydroxyacetone + phosphoenolpyruvate = dihydroxyacetone phosphate + pyruvate</text>
        <dbReference type="Rhea" id="RHEA:18381"/>
        <dbReference type="ChEBI" id="CHEBI:15361"/>
        <dbReference type="ChEBI" id="CHEBI:16016"/>
        <dbReference type="ChEBI" id="CHEBI:57642"/>
        <dbReference type="ChEBI" id="CHEBI:58702"/>
        <dbReference type="EC" id="2.7.1.121"/>
    </reaction>
</comment>
<accession>A0AAU8IDZ2</accession>
<evidence type="ECO:0000313" key="7">
    <source>
        <dbReference type="EMBL" id="XCJ16261.1"/>
    </source>
</evidence>
<comment type="subunit">
    <text evidence="5">Homodimer. The dihydroxyacetone kinase complex is composed of a homodimer of DhaM, a homodimer of DhaK and the subunit DhaL.</text>
</comment>
<feature type="domain" description="PTS EIIA type-4" evidence="6">
    <location>
        <begin position="3"/>
        <end position="123"/>
    </location>
</feature>
<dbReference type="PANTHER" id="PTHR38594:SF1">
    <property type="entry name" value="PEP-DEPENDENT DIHYDROXYACETONE KINASE, PHOSPHORYL DONOR SUBUNIT DHAM"/>
    <property type="match status" value="1"/>
</dbReference>
<dbReference type="GO" id="GO:0016020">
    <property type="term" value="C:membrane"/>
    <property type="evidence" value="ECO:0007669"/>
    <property type="project" value="InterPro"/>
</dbReference>
<organism evidence="7">
    <name type="scientific">Sporolactobacillus sp. Y61</name>
    <dbReference type="NCBI Taxonomy" id="3160863"/>
    <lineage>
        <taxon>Bacteria</taxon>
        <taxon>Bacillati</taxon>
        <taxon>Bacillota</taxon>
        <taxon>Bacilli</taxon>
        <taxon>Bacillales</taxon>
        <taxon>Sporolactobacillaceae</taxon>
        <taxon>Sporolactobacillus</taxon>
    </lineage>
</organism>
<dbReference type="AlphaFoldDB" id="A0AAU8IDZ2"/>
<dbReference type="InterPro" id="IPR036662">
    <property type="entry name" value="PTS_EIIA_man-typ_sf"/>
</dbReference>
<dbReference type="EMBL" id="CP159510">
    <property type="protein sequence ID" value="XCJ16261.1"/>
    <property type="molecule type" value="Genomic_DNA"/>
</dbReference>
<keyword evidence="7" id="KW-0418">Kinase</keyword>
<keyword evidence="4 7" id="KW-0808">Transferase</keyword>
<sequence>MNEYGVLLCSHVDKIALGLTTLLKEVASDVSVTSAGGTEDGGIGSSFDKIQAAVEANKADKVLAFYDMGSSKMNLEMVKETSDKSIEMFDTAFIESAYTATALLQAGVPIEEIRKQLAPLKIK</sequence>